<evidence type="ECO:0000313" key="2">
    <source>
        <dbReference type="Proteomes" id="UP000235116"/>
    </source>
</evidence>
<dbReference type="InterPro" id="IPR017703">
    <property type="entry name" value="YgfZ/GCV_T_CS"/>
</dbReference>
<proteinExistence type="predicted"/>
<dbReference type="Gene3D" id="2.40.30.160">
    <property type="match status" value="1"/>
</dbReference>
<gene>
    <name evidence="1" type="ORF">Kalk_04925</name>
</gene>
<organism evidence="1 2">
    <name type="scientific">Ketobacter alkanivorans</name>
    <dbReference type="NCBI Taxonomy" id="1917421"/>
    <lineage>
        <taxon>Bacteria</taxon>
        <taxon>Pseudomonadati</taxon>
        <taxon>Pseudomonadota</taxon>
        <taxon>Gammaproteobacteria</taxon>
        <taxon>Pseudomonadales</taxon>
        <taxon>Ketobacteraceae</taxon>
        <taxon>Ketobacter</taxon>
    </lineage>
</organism>
<dbReference type="PIRSF" id="PIRSF006487">
    <property type="entry name" value="GcvT"/>
    <property type="match status" value="1"/>
</dbReference>
<dbReference type="GO" id="GO:0016226">
    <property type="term" value="P:iron-sulfur cluster assembly"/>
    <property type="evidence" value="ECO:0007669"/>
    <property type="project" value="TreeGrafter"/>
</dbReference>
<protein>
    <submittedName>
        <fullName evidence="1">Uncharacterized protein</fullName>
    </submittedName>
</protein>
<sequence length="324" mass="35570">MWSDHITVKQQDTWGAYINDIDTEAAIVEQGSTYAALLNCLTVIEVSGEEAATFLQGQLTCDINLVNERQAKLGAHCNQKGRAQTTFVCGKRNDSYFLVLPSDQETATTKELAKYALFSKAQISVNHEFLIMGLAGAESKALEHTLSERVSGLSLISAQNLTSLALIPKTSAQACIDTLQEHKINLVGDNGWQLGQINAGVTHITADQSEKWIPQELNYDLIDGISFKKGCYKGQEIIARIHYRGQTKVRTYALEITGSEQVRIGDKIISEAGQGTILAVARVSERTLKALSTLKIEASESQNLKLEQNDDCQIRVLPLPYAIT</sequence>
<dbReference type="AlphaFoldDB" id="A0A2K9LI08"/>
<dbReference type="RefSeq" id="WP_101893140.1">
    <property type="nucleotide sequence ID" value="NZ_CP022684.1"/>
</dbReference>
<dbReference type="NCBIfam" id="TIGR03317">
    <property type="entry name" value="ygfZ_signature"/>
    <property type="match status" value="1"/>
</dbReference>
<dbReference type="OrthoDB" id="9796287at2"/>
<name>A0A2K9LI08_9GAMM</name>
<dbReference type="Gene3D" id="3.30.70.1400">
    <property type="entry name" value="Aminomethyltransferase beta-barrel domains"/>
    <property type="match status" value="1"/>
</dbReference>
<dbReference type="InterPro" id="IPR045179">
    <property type="entry name" value="YgfZ/GcvT"/>
</dbReference>
<dbReference type="PANTHER" id="PTHR22602:SF0">
    <property type="entry name" value="TRANSFERASE CAF17, MITOCHONDRIAL-RELATED"/>
    <property type="match status" value="1"/>
</dbReference>
<dbReference type="Proteomes" id="UP000235116">
    <property type="component" value="Chromosome"/>
</dbReference>
<accession>A0A2K9LI08</accession>
<evidence type="ECO:0000313" key="1">
    <source>
        <dbReference type="EMBL" id="AUM11801.1"/>
    </source>
</evidence>
<dbReference type="SUPFAM" id="SSF103025">
    <property type="entry name" value="Folate-binding domain"/>
    <property type="match status" value="1"/>
</dbReference>
<dbReference type="Gene3D" id="3.30.70.1630">
    <property type="match status" value="1"/>
</dbReference>
<keyword evidence="2" id="KW-1185">Reference proteome</keyword>
<dbReference type="KEGG" id="kak:Kalk_04925"/>
<dbReference type="EMBL" id="CP022684">
    <property type="protein sequence ID" value="AUM11801.1"/>
    <property type="molecule type" value="Genomic_DNA"/>
</dbReference>
<reference evidence="2" key="1">
    <citation type="submission" date="2017-08" db="EMBL/GenBank/DDBJ databases">
        <title>Direct submision.</title>
        <authorList>
            <person name="Kim S.-J."/>
            <person name="Rhee S.-K."/>
        </authorList>
    </citation>
    <scope>NUCLEOTIDE SEQUENCE [LARGE SCALE GENOMIC DNA]</scope>
    <source>
        <strain evidence="2">GI5</strain>
    </source>
</reference>
<dbReference type="PANTHER" id="PTHR22602">
    <property type="entry name" value="TRANSFERASE CAF17, MITOCHONDRIAL-RELATED"/>
    <property type="match status" value="1"/>
</dbReference>